<organism evidence="19 20">
    <name type="scientific">Helobdella robusta</name>
    <name type="common">Californian leech</name>
    <dbReference type="NCBI Taxonomy" id="6412"/>
    <lineage>
        <taxon>Eukaryota</taxon>
        <taxon>Metazoa</taxon>
        <taxon>Spiralia</taxon>
        <taxon>Lophotrochozoa</taxon>
        <taxon>Annelida</taxon>
        <taxon>Clitellata</taxon>
        <taxon>Hirudinea</taxon>
        <taxon>Rhynchobdellida</taxon>
        <taxon>Glossiphoniidae</taxon>
        <taxon>Helobdella</taxon>
    </lineage>
</organism>
<dbReference type="InterPro" id="IPR000819">
    <property type="entry name" value="Peptidase_M17_C"/>
</dbReference>
<dbReference type="GO" id="GO:0008233">
    <property type="term" value="F:peptidase activity"/>
    <property type="evidence" value="ECO:0000318"/>
    <property type="project" value="GO_Central"/>
</dbReference>
<evidence type="ECO:0000256" key="16">
    <source>
        <dbReference type="SAM" id="SignalP"/>
    </source>
</evidence>
<reference evidence="20" key="1">
    <citation type="submission" date="2012-12" db="EMBL/GenBank/DDBJ databases">
        <authorList>
            <person name="Hellsten U."/>
            <person name="Grimwood J."/>
            <person name="Chapman J.A."/>
            <person name="Shapiro H."/>
            <person name="Aerts A."/>
            <person name="Otillar R.P."/>
            <person name="Terry A.Y."/>
            <person name="Boore J.L."/>
            <person name="Simakov O."/>
            <person name="Marletaz F."/>
            <person name="Cho S.-J."/>
            <person name="Edsinger-Gonzales E."/>
            <person name="Havlak P."/>
            <person name="Kuo D.-H."/>
            <person name="Larsson T."/>
            <person name="Lv J."/>
            <person name="Arendt D."/>
            <person name="Savage R."/>
            <person name="Osoegawa K."/>
            <person name="de Jong P."/>
            <person name="Lindberg D.R."/>
            <person name="Seaver E.C."/>
            <person name="Weisblat D.A."/>
            <person name="Putnam N.H."/>
            <person name="Grigoriev I.V."/>
            <person name="Rokhsar D.S."/>
        </authorList>
    </citation>
    <scope>NUCLEOTIDE SEQUENCE</scope>
</reference>
<dbReference type="EnsemblMetazoa" id="HelroT117043">
    <property type="protein sequence ID" value="HelroP117043"/>
    <property type="gene ID" value="HelroG117043"/>
</dbReference>
<feature type="domain" description="Cytosol aminopeptidase" evidence="17">
    <location>
        <begin position="353"/>
        <end position="360"/>
    </location>
</feature>
<evidence type="ECO:0000256" key="4">
    <source>
        <dbReference type="ARBA" id="ARBA00022670"/>
    </source>
</evidence>
<dbReference type="Gene3D" id="3.40.630.10">
    <property type="entry name" value="Zn peptidases"/>
    <property type="match status" value="1"/>
</dbReference>
<keyword evidence="15" id="KW-0812">Transmembrane</keyword>
<keyword evidence="3" id="KW-0031">Aminopeptidase</keyword>
<dbReference type="GO" id="GO:0006508">
    <property type="term" value="P:proteolysis"/>
    <property type="evidence" value="ECO:0000318"/>
    <property type="project" value="GO_Central"/>
</dbReference>
<dbReference type="EMBL" id="AMQM01008987">
    <property type="status" value="NOT_ANNOTATED_CDS"/>
    <property type="molecule type" value="Genomic_DNA"/>
</dbReference>
<dbReference type="EMBL" id="KB095901">
    <property type="protein sequence ID" value="ESO10262.1"/>
    <property type="molecule type" value="Genomic_DNA"/>
</dbReference>
<evidence type="ECO:0000313" key="18">
    <source>
        <dbReference type="EMBL" id="ESO10262.1"/>
    </source>
</evidence>
<evidence type="ECO:0000256" key="5">
    <source>
        <dbReference type="ARBA" id="ARBA00022801"/>
    </source>
</evidence>
<dbReference type="PRINTS" id="PR00481">
    <property type="entry name" value="LAMNOPPTDASE"/>
</dbReference>
<dbReference type="eggNOG" id="KOG2597">
    <property type="taxonomic scope" value="Eukaryota"/>
</dbReference>
<reference evidence="19" key="3">
    <citation type="submission" date="2015-06" db="UniProtKB">
        <authorList>
            <consortium name="EnsemblMetazoa"/>
        </authorList>
    </citation>
    <scope>IDENTIFICATION</scope>
</reference>
<dbReference type="InParanoid" id="T1EGJ6"/>
<evidence type="ECO:0000256" key="14">
    <source>
        <dbReference type="ARBA" id="ARBA00049107"/>
    </source>
</evidence>
<feature type="chain" id="PRO_5010979848" description="Cytosol aminopeptidase" evidence="16">
    <location>
        <begin position="19"/>
        <end position="419"/>
    </location>
</feature>
<evidence type="ECO:0000256" key="6">
    <source>
        <dbReference type="ARBA" id="ARBA00023511"/>
    </source>
</evidence>
<dbReference type="Pfam" id="PF02789">
    <property type="entry name" value="Peptidase_M17_N"/>
    <property type="match status" value="1"/>
</dbReference>
<dbReference type="SUPFAM" id="SSF52949">
    <property type="entry name" value="Macro domain-like"/>
    <property type="match status" value="1"/>
</dbReference>
<sequence>MLRSHNLLILATRRLAMATVARKGLVLGFYEGEAEGEVHLTKTAKQFQDEKKKCLPDLLQISGLAAKKGKCNLFVGLDAEYNNVVLTSLGKKGVGVNELEEIDEGKDNVRTGVAAGVKLLHDAGVKTISVDPCNEPEAAAEGAFLSVWAYDELKAADKRKPPPELSLAAGNNDVSQCWERGKILAEGQNLARYLMEGPANKITPTAFAKIAVEKLGSLANVTVTPRDKAWAQSMKMGAFLSVAQGSHEPPVFLEVKYQGAADASTAPLIFVGKGITFDSGGISIKPSENMDYMRADMGGAACALSAIYTAAKLKLPINLVGLMPLTENMPGGSATKPGDVHTAMNGKTIQIDNTDAEGRLVLSDALCYADTFNPCAVVDLATLTGGLVGWLVGWLVVLWLVSRLVVLWLVSRLAGWLVS</sequence>
<evidence type="ECO:0000256" key="9">
    <source>
        <dbReference type="ARBA" id="ARBA00030930"/>
    </source>
</evidence>
<evidence type="ECO:0000256" key="12">
    <source>
        <dbReference type="ARBA" id="ARBA00045966"/>
    </source>
</evidence>
<dbReference type="STRING" id="6412.T1EGJ6"/>
<gene>
    <name evidence="19" type="primary">20195698</name>
    <name evidence="18" type="ORF">HELRODRAFT_117043</name>
</gene>
<evidence type="ECO:0000256" key="3">
    <source>
        <dbReference type="ARBA" id="ARBA00022438"/>
    </source>
</evidence>
<keyword evidence="15" id="KW-1133">Transmembrane helix</keyword>
<dbReference type="Gene3D" id="3.40.220.10">
    <property type="entry name" value="Leucine Aminopeptidase, subunit E, domain 1"/>
    <property type="match status" value="1"/>
</dbReference>
<feature type="transmembrane region" description="Helical" evidence="15">
    <location>
        <begin position="387"/>
        <end position="410"/>
    </location>
</feature>
<comment type="similarity">
    <text evidence="1">Belongs to the peptidase M17 family.</text>
</comment>
<keyword evidence="15" id="KW-0472">Membrane</keyword>
<keyword evidence="5" id="KW-0378">Hydrolase</keyword>
<dbReference type="KEGG" id="hro:HELRODRAFT_117043"/>
<dbReference type="Proteomes" id="UP000015101">
    <property type="component" value="Unassembled WGS sequence"/>
</dbReference>
<dbReference type="InterPro" id="IPR008283">
    <property type="entry name" value="Peptidase_M17_N"/>
</dbReference>
<evidence type="ECO:0000256" key="13">
    <source>
        <dbReference type="ARBA" id="ARBA00047881"/>
    </source>
</evidence>
<comment type="catalytic activity">
    <reaction evidence="14">
        <text>L-cysteinylglycine + H2O = L-cysteine + glycine</text>
        <dbReference type="Rhea" id="RHEA:28783"/>
        <dbReference type="ChEBI" id="CHEBI:15377"/>
        <dbReference type="ChEBI" id="CHEBI:35235"/>
        <dbReference type="ChEBI" id="CHEBI:57305"/>
        <dbReference type="ChEBI" id="CHEBI:61694"/>
    </reaction>
    <physiologicalReaction direction="left-to-right" evidence="14">
        <dbReference type="Rhea" id="RHEA:28784"/>
    </physiologicalReaction>
</comment>
<dbReference type="PANTHER" id="PTHR11963:SF23">
    <property type="entry name" value="CYTOSOL AMINOPEPTIDASE"/>
    <property type="match status" value="1"/>
</dbReference>
<dbReference type="InterPro" id="IPR011356">
    <property type="entry name" value="Leucine_aapep/pepB"/>
</dbReference>
<evidence type="ECO:0000313" key="19">
    <source>
        <dbReference type="EnsemblMetazoa" id="HelroP117043"/>
    </source>
</evidence>
<evidence type="ECO:0000256" key="10">
    <source>
        <dbReference type="ARBA" id="ARBA00030997"/>
    </source>
</evidence>
<evidence type="ECO:0000256" key="2">
    <source>
        <dbReference type="ARBA" id="ARBA00014190"/>
    </source>
</evidence>
<dbReference type="AlphaFoldDB" id="T1EGJ6"/>
<evidence type="ECO:0000256" key="11">
    <source>
        <dbReference type="ARBA" id="ARBA00031564"/>
    </source>
</evidence>
<keyword evidence="20" id="KW-1185">Reference proteome</keyword>
<dbReference type="PROSITE" id="PS00631">
    <property type="entry name" value="CYTOSOL_AP"/>
    <property type="match status" value="1"/>
</dbReference>
<comment type="catalytic activity">
    <reaction evidence="6">
        <text>an S-substituted L-cysteinylglycine + H2O = an S-substituted L-cysteine + glycine</text>
        <dbReference type="Rhea" id="RHEA:60444"/>
        <dbReference type="ChEBI" id="CHEBI:15377"/>
        <dbReference type="ChEBI" id="CHEBI:57305"/>
        <dbReference type="ChEBI" id="CHEBI:58717"/>
        <dbReference type="ChEBI" id="CHEBI:143103"/>
        <dbReference type="EC" id="3.4.13.23"/>
    </reaction>
    <physiologicalReaction direction="left-to-right" evidence="6">
        <dbReference type="Rhea" id="RHEA:60445"/>
    </physiologicalReaction>
</comment>
<evidence type="ECO:0000256" key="1">
    <source>
        <dbReference type="ARBA" id="ARBA00009528"/>
    </source>
</evidence>
<keyword evidence="16" id="KW-0732">Signal</keyword>
<dbReference type="PANTHER" id="PTHR11963">
    <property type="entry name" value="LEUCINE AMINOPEPTIDASE-RELATED"/>
    <property type="match status" value="1"/>
</dbReference>
<dbReference type="GO" id="GO:0030145">
    <property type="term" value="F:manganese ion binding"/>
    <property type="evidence" value="ECO:0007669"/>
    <property type="project" value="InterPro"/>
</dbReference>
<dbReference type="InterPro" id="IPR043472">
    <property type="entry name" value="Macro_dom-like"/>
</dbReference>
<evidence type="ECO:0000256" key="7">
    <source>
        <dbReference type="ARBA" id="ARBA00023625"/>
    </source>
</evidence>
<comment type="catalytic activity">
    <reaction evidence="13">
        <text>S-benzyl-L-cysteinylglycine + H2O = S-benzyl-L-cysteine + glycine</text>
        <dbReference type="Rhea" id="RHEA:62568"/>
        <dbReference type="ChEBI" id="CHEBI:15377"/>
        <dbReference type="ChEBI" id="CHEBI:57305"/>
        <dbReference type="ChEBI" id="CHEBI:145802"/>
        <dbReference type="ChEBI" id="CHEBI:145803"/>
    </reaction>
    <physiologicalReaction direction="left-to-right" evidence="13">
        <dbReference type="Rhea" id="RHEA:62569"/>
    </physiologicalReaction>
</comment>
<dbReference type="FunCoup" id="T1EGJ6">
    <property type="interactions" value="791"/>
</dbReference>
<accession>T1EGJ6</accession>
<dbReference type="EMBL" id="AMQM01008988">
    <property type="status" value="NOT_ANNOTATED_CDS"/>
    <property type="molecule type" value="Genomic_DNA"/>
</dbReference>
<dbReference type="RefSeq" id="XP_009011618.1">
    <property type="nucleotide sequence ID" value="XM_009013370.1"/>
</dbReference>
<dbReference type="Pfam" id="PF00883">
    <property type="entry name" value="Peptidase_M17"/>
    <property type="match status" value="1"/>
</dbReference>
<keyword evidence="4" id="KW-0645">Protease</keyword>
<dbReference type="EC" id="3.4.13.23" evidence="7"/>
<dbReference type="CTD" id="20195698"/>
<dbReference type="OrthoDB" id="412814at2759"/>
<feature type="signal peptide" evidence="16">
    <location>
        <begin position="1"/>
        <end position="18"/>
    </location>
</feature>
<protein>
    <recommendedName>
        <fullName evidence="2">Cytosol aminopeptidase</fullName>
        <ecNumber evidence="7">3.4.13.23</ecNumber>
    </recommendedName>
    <alternativeName>
        <fullName evidence="10">Cysteinylglycine-S-conjugate dipeptidase</fullName>
    </alternativeName>
    <alternativeName>
        <fullName evidence="11">Leucine aminopeptidase 3</fullName>
    </alternativeName>
    <alternativeName>
        <fullName evidence="9">Proline aminopeptidase</fullName>
    </alternativeName>
    <alternativeName>
        <fullName evidence="8">Prolyl aminopeptidase</fullName>
    </alternativeName>
</protein>
<evidence type="ECO:0000256" key="15">
    <source>
        <dbReference type="SAM" id="Phobius"/>
    </source>
</evidence>
<dbReference type="GeneID" id="20195698"/>
<dbReference type="GO" id="GO:0070006">
    <property type="term" value="F:metalloaminopeptidase activity"/>
    <property type="evidence" value="ECO:0007669"/>
    <property type="project" value="InterPro"/>
</dbReference>
<dbReference type="SUPFAM" id="SSF53187">
    <property type="entry name" value="Zn-dependent exopeptidases"/>
    <property type="match status" value="1"/>
</dbReference>
<evidence type="ECO:0000313" key="20">
    <source>
        <dbReference type="Proteomes" id="UP000015101"/>
    </source>
</evidence>
<dbReference type="HOGENOM" id="CLU_013734_1_0_1"/>
<dbReference type="GO" id="GO:0005737">
    <property type="term" value="C:cytoplasm"/>
    <property type="evidence" value="ECO:0000318"/>
    <property type="project" value="GO_Central"/>
</dbReference>
<reference evidence="18 20" key="2">
    <citation type="journal article" date="2013" name="Nature">
        <title>Insights into bilaterian evolution from three spiralian genomes.</title>
        <authorList>
            <person name="Simakov O."/>
            <person name="Marletaz F."/>
            <person name="Cho S.J."/>
            <person name="Edsinger-Gonzales E."/>
            <person name="Havlak P."/>
            <person name="Hellsten U."/>
            <person name="Kuo D.H."/>
            <person name="Larsson T."/>
            <person name="Lv J."/>
            <person name="Arendt D."/>
            <person name="Savage R."/>
            <person name="Osoegawa K."/>
            <person name="de Jong P."/>
            <person name="Grimwood J."/>
            <person name="Chapman J.A."/>
            <person name="Shapiro H."/>
            <person name="Aerts A."/>
            <person name="Otillar R.P."/>
            <person name="Terry A.Y."/>
            <person name="Boore J.L."/>
            <person name="Grigoriev I.V."/>
            <person name="Lindberg D.R."/>
            <person name="Seaver E.C."/>
            <person name="Weisblat D.A."/>
            <person name="Putnam N.H."/>
            <person name="Rokhsar D.S."/>
        </authorList>
    </citation>
    <scope>NUCLEOTIDE SEQUENCE</scope>
</reference>
<evidence type="ECO:0000256" key="8">
    <source>
        <dbReference type="ARBA" id="ARBA00029605"/>
    </source>
</evidence>
<proteinExistence type="inferred from homology"/>
<name>T1EGJ6_HELRO</name>
<dbReference type="CDD" id="cd00433">
    <property type="entry name" value="Peptidase_M17"/>
    <property type="match status" value="1"/>
</dbReference>
<evidence type="ECO:0000259" key="17">
    <source>
        <dbReference type="PROSITE" id="PS00631"/>
    </source>
</evidence>
<comment type="function">
    <text evidence="12">Cytosolic metallopeptidase that catalyzes the removal of unsubstituted N-terminal hydrophobic amino acids from various peptides. The presence of Zn(2+) ions is essential for the peptidase activity, and the association with other cofactors can modulate the substrate spectificity of the enzyme. For instance, in the presence of Mn(2+), it displays a specific Cys-Gly hydrolyzing activity of Cys-Gly-S-conjugates. Involved in the metabolism of glutathione and in the degradation of glutathione S-conjugates, which may play a role in the control of the cell redox status.</text>
</comment>